<comment type="function">
    <text evidence="9">Part of the ABC transporter complex LsrABCD involved in autoinducer 2 (AI-2) import. Probably responsible for the translocation of the substrate across the membrane.</text>
</comment>
<feature type="transmembrane region" description="Helical" evidence="11">
    <location>
        <begin position="170"/>
        <end position="193"/>
    </location>
</feature>
<evidence type="ECO:0000256" key="8">
    <source>
        <dbReference type="ARBA" id="ARBA00023136"/>
    </source>
</evidence>
<proteinExistence type="predicted"/>
<gene>
    <name evidence="12" type="ORF">GCM10016234_24190</name>
</gene>
<dbReference type="EMBL" id="BMZQ01000002">
    <property type="protein sequence ID" value="GHD16257.1"/>
    <property type="molecule type" value="Genomic_DNA"/>
</dbReference>
<keyword evidence="3" id="KW-0813">Transport</keyword>
<feature type="transmembrane region" description="Helical" evidence="11">
    <location>
        <begin position="224"/>
        <end position="244"/>
    </location>
</feature>
<keyword evidence="13" id="KW-1185">Reference proteome</keyword>
<feature type="transmembrane region" description="Helical" evidence="11">
    <location>
        <begin position="130"/>
        <end position="150"/>
    </location>
</feature>
<feature type="transmembrane region" description="Helical" evidence="11">
    <location>
        <begin position="256"/>
        <end position="274"/>
    </location>
</feature>
<keyword evidence="6 11" id="KW-0812">Transmembrane</keyword>
<name>A0A8J3DQ66_9HYPH</name>
<dbReference type="GO" id="GO:0022857">
    <property type="term" value="F:transmembrane transporter activity"/>
    <property type="evidence" value="ECO:0007669"/>
    <property type="project" value="InterPro"/>
</dbReference>
<reference evidence="12" key="1">
    <citation type="journal article" date="2014" name="Int. J. Syst. Evol. Microbiol.">
        <title>Complete genome sequence of Corynebacterium casei LMG S-19264T (=DSM 44701T), isolated from a smear-ripened cheese.</title>
        <authorList>
            <consortium name="US DOE Joint Genome Institute (JGI-PGF)"/>
            <person name="Walter F."/>
            <person name="Albersmeier A."/>
            <person name="Kalinowski J."/>
            <person name="Ruckert C."/>
        </authorList>
    </citation>
    <scope>NUCLEOTIDE SEQUENCE</scope>
    <source>
        <strain evidence="12">KCTC 42249</strain>
    </source>
</reference>
<feature type="transmembrane region" description="Helical" evidence="11">
    <location>
        <begin position="52"/>
        <end position="72"/>
    </location>
</feature>
<keyword evidence="8 11" id="KW-0472">Membrane</keyword>
<evidence type="ECO:0000256" key="9">
    <source>
        <dbReference type="ARBA" id="ARBA00025439"/>
    </source>
</evidence>
<feature type="transmembrane region" description="Helical" evidence="11">
    <location>
        <begin position="79"/>
        <end position="97"/>
    </location>
</feature>
<dbReference type="PANTHER" id="PTHR32196">
    <property type="entry name" value="ABC TRANSPORTER PERMEASE PROTEIN YPHD-RELATED-RELATED"/>
    <property type="match status" value="1"/>
</dbReference>
<evidence type="ECO:0000256" key="1">
    <source>
        <dbReference type="ARBA" id="ARBA00004651"/>
    </source>
</evidence>
<dbReference type="CDD" id="cd06579">
    <property type="entry name" value="TM_PBP1_transp_AraH_like"/>
    <property type="match status" value="1"/>
</dbReference>
<keyword evidence="5" id="KW-0997">Cell inner membrane</keyword>
<comment type="subcellular location">
    <subcellularLocation>
        <location evidence="1">Cell membrane</location>
        <topology evidence="1">Multi-pass membrane protein</topology>
    </subcellularLocation>
</comment>
<dbReference type="InterPro" id="IPR001851">
    <property type="entry name" value="ABC_transp_permease"/>
</dbReference>
<dbReference type="Pfam" id="PF02653">
    <property type="entry name" value="BPD_transp_2"/>
    <property type="match status" value="1"/>
</dbReference>
<evidence type="ECO:0000256" key="4">
    <source>
        <dbReference type="ARBA" id="ARBA00022475"/>
    </source>
</evidence>
<reference evidence="12" key="2">
    <citation type="submission" date="2020-09" db="EMBL/GenBank/DDBJ databases">
        <authorList>
            <person name="Sun Q."/>
            <person name="Kim S."/>
        </authorList>
    </citation>
    <scope>NUCLEOTIDE SEQUENCE</scope>
    <source>
        <strain evidence="12">KCTC 42249</strain>
    </source>
</reference>
<feature type="transmembrane region" description="Helical" evidence="11">
    <location>
        <begin position="103"/>
        <end position="123"/>
    </location>
</feature>
<comment type="caution">
    <text evidence="12">The sequence shown here is derived from an EMBL/GenBank/DDBJ whole genome shotgun (WGS) entry which is preliminary data.</text>
</comment>
<dbReference type="PANTHER" id="PTHR32196:SF29">
    <property type="entry name" value="AUTOINDUCER 2 IMPORT SYSTEM PERMEASE PROTEIN LSRC"/>
    <property type="match status" value="1"/>
</dbReference>
<protein>
    <recommendedName>
        <fullName evidence="10">Autoinducer 2 import system permease protein LsrC</fullName>
    </recommendedName>
</protein>
<evidence type="ECO:0000256" key="11">
    <source>
        <dbReference type="SAM" id="Phobius"/>
    </source>
</evidence>
<keyword evidence="7 11" id="KW-1133">Transmembrane helix</keyword>
<dbReference type="AlphaFoldDB" id="A0A8J3DQ66"/>
<evidence type="ECO:0000313" key="13">
    <source>
        <dbReference type="Proteomes" id="UP000630142"/>
    </source>
</evidence>
<evidence type="ECO:0000313" key="12">
    <source>
        <dbReference type="EMBL" id="GHD16257.1"/>
    </source>
</evidence>
<feature type="transmembrane region" description="Helical" evidence="11">
    <location>
        <begin position="20"/>
        <end position="40"/>
    </location>
</feature>
<evidence type="ECO:0000256" key="2">
    <source>
        <dbReference type="ARBA" id="ARBA00011262"/>
    </source>
</evidence>
<keyword evidence="4" id="KW-1003">Cell membrane</keyword>
<dbReference type="GO" id="GO:0005886">
    <property type="term" value="C:plasma membrane"/>
    <property type="evidence" value="ECO:0007669"/>
    <property type="project" value="UniProtKB-SubCell"/>
</dbReference>
<accession>A0A8J3DQ66</accession>
<dbReference type="Proteomes" id="UP000630142">
    <property type="component" value="Unassembled WGS sequence"/>
</dbReference>
<evidence type="ECO:0000256" key="5">
    <source>
        <dbReference type="ARBA" id="ARBA00022519"/>
    </source>
</evidence>
<evidence type="ECO:0000256" key="10">
    <source>
        <dbReference type="ARBA" id="ARBA00039382"/>
    </source>
</evidence>
<organism evidence="12 13">
    <name type="scientific">Tianweitania populi</name>
    <dbReference type="NCBI Taxonomy" id="1607949"/>
    <lineage>
        <taxon>Bacteria</taxon>
        <taxon>Pseudomonadati</taxon>
        <taxon>Pseudomonadota</taxon>
        <taxon>Alphaproteobacteria</taxon>
        <taxon>Hyphomicrobiales</taxon>
        <taxon>Phyllobacteriaceae</taxon>
        <taxon>Tianweitania</taxon>
    </lineage>
</organism>
<evidence type="ECO:0000256" key="7">
    <source>
        <dbReference type="ARBA" id="ARBA00022989"/>
    </source>
</evidence>
<evidence type="ECO:0000256" key="6">
    <source>
        <dbReference type="ARBA" id="ARBA00022692"/>
    </source>
</evidence>
<sequence length="328" mass="33696">MSTVEPTATKRFSFMDILKAPLLIAIALIIALLLLGEYLSPGFASGQQILRLLIVAALMGIVAAGQNLVILGGREGIDLSVGGVVSLAAIIAGNLMGGENSGIVLAILGCLAAGAIVGAINGIGVTLLRIPPLVMTLGMLGVLQGLLVVIRNGIPSGRAAPGLSQFVTQPVFLGLPGIIWLWIVIGLAMAFLLGRTMLGYRIYAIGSNEQAAFMAGMPVKTTRILLFVLSGMFAAIAGICLLGYTGSSFANVGEQYMLPSIIAVVFGGTALSGGKGGYTGTMAGATLLTVLQSILTTVNIDESGRQMVFGATLLLLMLFYGRGKALRA</sequence>
<comment type="subunit">
    <text evidence="2">The complex is composed of two ATP-binding proteins (LsrA), two transmembrane proteins (LsrC and LsrD) and a solute-binding protein (LsrB).</text>
</comment>
<evidence type="ECO:0000256" key="3">
    <source>
        <dbReference type="ARBA" id="ARBA00022448"/>
    </source>
</evidence>